<dbReference type="KEGG" id="cput:CONPUDRAFT_60062"/>
<dbReference type="OrthoDB" id="3257768at2759"/>
<reference evidence="2" key="1">
    <citation type="journal article" date="2012" name="Science">
        <title>The Paleozoic origin of enzymatic lignin decomposition reconstructed from 31 fungal genomes.</title>
        <authorList>
            <person name="Floudas D."/>
            <person name="Binder M."/>
            <person name="Riley R."/>
            <person name="Barry K."/>
            <person name="Blanchette R.A."/>
            <person name="Henrissat B."/>
            <person name="Martinez A.T."/>
            <person name="Otillar R."/>
            <person name="Spatafora J.W."/>
            <person name="Yadav J.S."/>
            <person name="Aerts A."/>
            <person name="Benoit I."/>
            <person name="Boyd A."/>
            <person name="Carlson A."/>
            <person name="Copeland A."/>
            <person name="Coutinho P.M."/>
            <person name="de Vries R.P."/>
            <person name="Ferreira P."/>
            <person name="Findley K."/>
            <person name="Foster B."/>
            <person name="Gaskell J."/>
            <person name="Glotzer D."/>
            <person name="Gorecki P."/>
            <person name="Heitman J."/>
            <person name="Hesse C."/>
            <person name="Hori C."/>
            <person name="Igarashi K."/>
            <person name="Jurgens J.A."/>
            <person name="Kallen N."/>
            <person name="Kersten P."/>
            <person name="Kohler A."/>
            <person name="Kuees U."/>
            <person name="Kumar T.K.A."/>
            <person name="Kuo A."/>
            <person name="LaButti K."/>
            <person name="Larrondo L.F."/>
            <person name="Lindquist E."/>
            <person name="Ling A."/>
            <person name="Lombard V."/>
            <person name="Lucas S."/>
            <person name="Lundell T."/>
            <person name="Martin R."/>
            <person name="McLaughlin D.J."/>
            <person name="Morgenstern I."/>
            <person name="Morin E."/>
            <person name="Murat C."/>
            <person name="Nagy L.G."/>
            <person name="Nolan M."/>
            <person name="Ohm R.A."/>
            <person name="Patyshakuliyeva A."/>
            <person name="Rokas A."/>
            <person name="Ruiz-Duenas F.J."/>
            <person name="Sabat G."/>
            <person name="Salamov A."/>
            <person name="Samejima M."/>
            <person name="Schmutz J."/>
            <person name="Slot J.C."/>
            <person name="St John F."/>
            <person name="Stenlid J."/>
            <person name="Sun H."/>
            <person name="Sun S."/>
            <person name="Syed K."/>
            <person name="Tsang A."/>
            <person name="Wiebenga A."/>
            <person name="Young D."/>
            <person name="Pisabarro A."/>
            <person name="Eastwood D.C."/>
            <person name="Martin F."/>
            <person name="Cullen D."/>
            <person name="Grigoriev I.V."/>
            <person name="Hibbett D.S."/>
        </authorList>
    </citation>
    <scope>NUCLEOTIDE SEQUENCE [LARGE SCALE GENOMIC DNA]</scope>
    <source>
        <strain evidence="2">RWD-64-598 SS2</strain>
    </source>
</reference>
<dbReference type="GeneID" id="19208069"/>
<organism evidence="1 2">
    <name type="scientific">Coniophora puteana (strain RWD-64-598)</name>
    <name type="common">Brown rot fungus</name>
    <dbReference type="NCBI Taxonomy" id="741705"/>
    <lineage>
        <taxon>Eukaryota</taxon>
        <taxon>Fungi</taxon>
        <taxon>Dikarya</taxon>
        <taxon>Basidiomycota</taxon>
        <taxon>Agaricomycotina</taxon>
        <taxon>Agaricomycetes</taxon>
        <taxon>Agaricomycetidae</taxon>
        <taxon>Boletales</taxon>
        <taxon>Coniophorineae</taxon>
        <taxon>Coniophoraceae</taxon>
        <taxon>Coniophora</taxon>
    </lineage>
</organism>
<keyword evidence="2" id="KW-1185">Reference proteome</keyword>
<protein>
    <submittedName>
        <fullName evidence="1">Uncharacterized protein</fullName>
    </submittedName>
</protein>
<evidence type="ECO:0000313" key="1">
    <source>
        <dbReference type="EMBL" id="EIW79111.1"/>
    </source>
</evidence>
<comment type="caution">
    <text evidence="1">The sequence shown here is derived from an EMBL/GenBank/DDBJ whole genome shotgun (WGS) entry which is preliminary data.</text>
</comment>
<dbReference type="AlphaFoldDB" id="A0A5M3MKN2"/>
<evidence type="ECO:0000313" key="2">
    <source>
        <dbReference type="Proteomes" id="UP000053558"/>
    </source>
</evidence>
<gene>
    <name evidence="1" type="ORF">CONPUDRAFT_60062</name>
</gene>
<dbReference type="Pfam" id="PF18758">
    <property type="entry name" value="KDZ"/>
    <property type="match status" value="1"/>
</dbReference>
<sequence length="58" mass="6124">QTSTCSSFRAMSGVNNKLSKGLQATGVGMVMCTRHEFTLALGVGNLQGGERYVLICSL</sequence>
<name>A0A5M3MKN2_CONPW</name>
<dbReference type="EMBL" id="JH711581">
    <property type="protein sequence ID" value="EIW79111.1"/>
    <property type="molecule type" value="Genomic_DNA"/>
</dbReference>
<proteinExistence type="predicted"/>
<dbReference type="RefSeq" id="XP_007770483.1">
    <property type="nucleotide sequence ID" value="XM_007772293.1"/>
</dbReference>
<dbReference type="Proteomes" id="UP000053558">
    <property type="component" value="Unassembled WGS sequence"/>
</dbReference>
<dbReference type="InterPro" id="IPR040521">
    <property type="entry name" value="KDZ"/>
</dbReference>
<feature type="non-terminal residue" evidence="1">
    <location>
        <position position="1"/>
    </location>
</feature>
<accession>A0A5M3MKN2</accession>